<dbReference type="CDD" id="cd00303">
    <property type="entry name" value="retropepsin_like"/>
    <property type="match status" value="1"/>
</dbReference>
<gene>
    <name evidence="2" type="ORF">LTRI10_LOCUS24651</name>
</gene>
<protein>
    <submittedName>
        <fullName evidence="2">Uncharacterized protein</fullName>
    </submittedName>
</protein>
<feature type="region of interest" description="Disordered" evidence="1">
    <location>
        <begin position="403"/>
        <end position="431"/>
    </location>
</feature>
<organism evidence="2 3">
    <name type="scientific">Linum trigynum</name>
    <dbReference type="NCBI Taxonomy" id="586398"/>
    <lineage>
        <taxon>Eukaryota</taxon>
        <taxon>Viridiplantae</taxon>
        <taxon>Streptophyta</taxon>
        <taxon>Embryophyta</taxon>
        <taxon>Tracheophyta</taxon>
        <taxon>Spermatophyta</taxon>
        <taxon>Magnoliopsida</taxon>
        <taxon>eudicotyledons</taxon>
        <taxon>Gunneridae</taxon>
        <taxon>Pentapetalae</taxon>
        <taxon>rosids</taxon>
        <taxon>fabids</taxon>
        <taxon>Malpighiales</taxon>
        <taxon>Linaceae</taxon>
        <taxon>Linum</taxon>
    </lineage>
</organism>
<feature type="region of interest" description="Disordered" evidence="1">
    <location>
        <begin position="295"/>
        <end position="330"/>
    </location>
</feature>
<dbReference type="EMBL" id="OZ034817">
    <property type="protein sequence ID" value="CAL1383371.1"/>
    <property type="molecule type" value="Genomic_DNA"/>
</dbReference>
<evidence type="ECO:0000313" key="2">
    <source>
        <dbReference type="EMBL" id="CAL1383371.1"/>
    </source>
</evidence>
<reference evidence="2 3" key="1">
    <citation type="submission" date="2024-04" db="EMBL/GenBank/DDBJ databases">
        <authorList>
            <person name="Fracassetti M."/>
        </authorList>
    </citation>
    <scope>NUCLEOTIDE SEQUENCE [LARGE SCALE GENOMIC DNA]</scope>
</reference>
<dbReference type="AlphaFoldDB" id="A0AAV2EBN6"/>
<evidence type="ECO:0000256" key="1">
    <source>
        <dbReference type="SAM" id="MobiDB-lite"/>
    </source>
</evidence>
<name>A0AAV2EBN6_9ROSI</name>
<accession>A0AAV2EBN6</accession>
<proteinExistence type="predicted"/>
<dbReference type="Proteomes" id="UP001497516">
    <property type="component" value="Chromosome 4"/>
</dbReference>
<sequence>MVRENRARCCISRGKYQRWEEVPRATTPPPKFPGPTTGNVHQELLEVTTSPAAVAAVDERCARRCVPPLEPPNEPCDAKIPLCALTGVTNSATLQFSAQLMDEKVIALVDVFSSHNFVSAEVARAMSLTATPIPQFRVKVINGESLDCGRCYKAVDLTVLDKTPNAVELYELPIKEHNVILGVQWLNQLGPTYVDWERHTMHFRKPGRWVDLQGLNMEARAIEATDTVEDPASPIAGKLVTPPPPHKTTTVAAATKRDLMEELTLAPVPLLIGERVNSTATKPSMSKLRAAVDVEKARERRATPAADSWRNRTTAEEDGVSKPSPPLVELRDAPPAVVNAERSSFELLQANLKYRKKPLEGGDRQTITENGRSVCGCIGPRMGGLVGGLLYGVASEGFGSFASRSDQKGRDVPESLGVRMRGSPSRVGHVRKPARSEVCRRVLEEEVREGLRLVTNLRRQEEAIPGWRKPKCGASYDGDELGSELRMWGELPSHALLVQRQKYIHGGIVYVMQGRMGLEGEIRSLVLANTGVEFVEVTHLMKSLGAVEIEIVRLPGRTWKFRKRGRYQ</sequence>
<evidence type="ECO:0000313" key="3">
    <source>
        <dbReference type="Proteomes" id="UP001497516"/>
    </source>
</evidence>
<dbReference type="InterPro" id="IPR021109">
    <property type="entry name" value="Peptidase_aspartic_dom_sf"/>
</dbReference>
<dbReference type="Gene3D" id="2.40.70.10">
    <property type="entry name" value="Acid Proteases"/>
    <property type="match status" value="1"/>
</dbReference>
<keyword evidence="3" id="KW-1185">Reference proteome</keyword>